<feature type="domain" description="YcxB-like C-terminal" evidence="2">
    <location>
        <begin position="107"/>
        <end position="167"/>
    </location>
</feature>
<dbReference type="Proteomes" id="UP000001816">
    <property type="component" value="Chromosome"/>
</dbReference>
<feature type="transmembrane region" description="Helical" evidence="1">
    <location>
        <begin position="65"/>
        <end position="84"/>
    </location>
</feature>
<dbReference type="InterPro" id="IPR025588">
    <property type="entry name" value="YcxB-like_C"/>
</dbReference>
<keyword evidence="1" id="KW-0812">Transmembrane</keyword>
<keyword evidence="1" id="KW-0472">Membrane</keyword>
<evidence type="ECO:0000259" key="2">
    <source>
        <dbReference type="Pfam" id="PF14317"/>
    </source>
</evidence>
<keyword evidence="4" id="KW-1185">Reference proteome</keyword>
<reference evidence="3 4" key="1">
    <citation type="journal article" date="2001" name="Proc. Natl. Acad. Sci. U.S.A.">
        <title>Complete genome sequence of Caulobacter crescentus.</title>
        <authorList>
            <person name="Nierman W.C."/>
            <person name="Feldblyum T.V."/>
            <person name="Laub M.T."/>
            <person name="Paulsen I.T."/>
            <person name="Nelson K.E."/>
            <person name="Eisen J.A."/>
            <person name="Heidelberg J.F."/>
            <person name="Alley M.R."/>
            <person name="Ohta N."/>
            <person name="Maddock J.R."/>
            <person name="Potocka I."/>
            <person name="Nelson W.C."/>
            <person name="Newton A."/>
            <person name="Stephens C."/>
            <person name="Phadke N.D."/>
            <person name="Ely B."/>
            <person name="DeBoy R.T."/>
            <person name="Dodson R.J."/>
            <person name="Durkin A.S."/>
            <person name="Gwinn M.L."/>
            <person name="Haft D.H."/>
            <person name="Kolonay J.F."/>
            <person name="Smit J."/>
            <person name="Craven M.B."/>
            <person name="Khouri H."/>
            <person name="Shetty J."/>
            <person name="Berry K."/>
            <person name="Utterback T."/>
            <person name="Tran K."/>
            <person name="Wolf A."/>
            <person name="Vamathevan J."/>
            <person name="Ermolaeva M."/>
            <person name="White O."/>
            <person name="Salzberg S.L."/>
            <person name="Venter J.C."/>
            <person name="Shapiro L."/>
            <person name="Fraser C.M."/>
        </authorList>
    </citation>
    <scope>NUCLEOTIDE SEQUENCE [LARGE SCALE GENOMIC DNA]</scope>
    <source>
        <strain evidence="4">ATCC 19089 / CB15</strain>
    </source>
</reference>
<keyword evidence="1" id="KW-1133">Transmembrane helix</keyword>
<evidence type="ECO:0000313" key="4">
    <source>
        <dbReference type="Proteomes" id="UP000001816"/>
    </source>
</evidence>
<name>Q9AC26_CAUVC</name>
<accession>Q9AC26</accession>
<protein>
    <recommendedName>
        <fullName evidence="2">YcxB-like C-terminal domain-containing protein</fullName>
    </recommendedName>
</protein>
<dbReference type="STRING" id="190650.CC_0041"/>
<dbReference type="HOGENOM" id="CLU_1472673_0_0_5"/>
<dbReference type="BioCyc" id="CAULO:CC0041-MONOMER"/>
<feature type="transmembrane region" description="Helical" evidence="1">
    <location>
        <begin position="35"/>
        <end position="53"/>
    </location>
</feature>
<evidence type="ECO:0000256" key="1">
    <source>
        <dbReference type="SAM" id="Phobius"/>
    </source>
</evidence>
<dbReference type="PIR" id="A87254">
    <property type="entry name" value="A87254"/>
</dbReference>
<dbReference type="EMBL" id="AE005673">
    <property type="protein sequence ID" value="AAK22029.1"/>
    <property type="molecule type" value="Genomic_DNA"/>
</dbReference>
<proteinExistence type="predicted"/>
<evidence type="ECO:0000313" key="3">
    <source>
        <dbReference type="EMBL" id="AAK22029.1"/>
    </source>
</evidence>
<dbReference type="EnsemblBacteria" id="AAK22029">
    <property type="protein sequence ID" value="AAK22029"/>
    <property type="gene ID" value="CC_0041"/>
</dbReference>
<dbReference type="Pfam" id="PF14317">
    <property type="entry name" value="YcxB"/>
    <property type="match status" value="1"/>
</dbReference>
<dbReference type="AlphaFoldDB" id="Q9AC26"/>
<sequence>MRLEPGMEVNGIIPLGEMAQASGELIKRQIGWRRYAYCAYLGLLVSCAVIWMNTPGVLGLDWESAFGGLAVTAVLVTSGYLWWARSMLPASWKRMGAPPQTTVSYQLDEQTLTVSTGGGVRTVMPWTVVQAIWRSSDAWLIVVGTLAYVVPHRFLGDAAAEQSFLAFCLDRLSPEARNRSPDLIAQVQR</sequence>
<organism evidence="3 4">
    <name type="scientific">Caulobacter vibrioides (strain ATCC 19089 / CIP 103742 / CB 15)</name>
    <name type="common">Caulobacter crescentus</name>
    <dbReference type="NCBI Taxonomy" id="190650"/>
    <lineage>
        <taxon>Bacteria</taxon>
        <taxon>Pseudomonadati</taxon>
        <taxon>Pseudomonadota</taxon>
        <taxon>Alphaproteobacteria</taxon>
        <taxon>Caulobacterales</taxon>
        <taxon>Caulobacteraceae</taxon>
        <taxon>Caulobacter</taxon>
    </lineage>
</organism>
<dbReference type="KEGG" id="ccr:CC_0041"/>
<gene>
    <name evidence="3" type="ordered locus">CC_0041</name>
</gene>